<dbReference type="AlphaFoldDB" id="A0AAD6SAB3"/>
<evidence type="ECO:0000313" key="2">
    <source>
        <dbReference type="EMBL" id="KAJ7023597.1"/>
    </source>
</evidence>
<evidence type="ECO:0000256" key="1">
    <source>
        <dbReference type="SAM" id="SignalP"/>
    </source>
</evidence>
<reference evidence="2" key="1">
    <citation type="submission" date="2023-03" db="EMBL/GenBank/DDBJ databases">
        <title>Massive genome expansion in bonnet fungi (Mycena s.s.) driven by repeated elements and novel gene families across ecological guilds.</title>
        <authorList>
            <consortium name="Lawrence Berkeley National Laboratory"/>
            <person name="Harder C.B."/>
            <person name="Miyauchi S."/>
            <person name="Viragh M."/>
            <person name="Kuo A."/>
            <person name="Thoen E."/>
            <person name="Andreopoulos B."/>
            <person name="Lu D."/>
            <person name="Skrede I."/>
            <person name="Drula E."/>
            <person name="Henrissat B."/>
            <person name="Morin E."/>
            <person name="Kohler A."/>
            <person name="Barry K."/>
            <person name="LaButti K."/>
            <person name="Morin E."/>
            <person name="Salamov A."/>
            <person name="Lipzen A."/>
            <person name="Mereny Z."/>
            <person name="Hegedus B."/>
            <person name="Baldrian P."/>
            <person name="Stursova M."/>
            <person name="Weitz H."/>
            <person name="Taylor A."/>
            <person name="Grigoriev I.V."/>
            <person name="Nagy L.G."/>
            <person name="Martin F."/>
            <person name="Kauserud H."/>
        </authorList>
    </citation>
    <scope>NUCLEOTIDE SEQUENCE</scope>
    <source>
        <strain evidence="2">CBHHK200</strain>
    </source>
</reference>
<dbReference type="Proteomes" id="UP001218188">
    <property type="component" value="Unassembled WGS sequence"/>
</dbReference>
<organism evidence="2 3">
    <name type="scientific">Mycena alexandri</name>
    <dbReference type="NCBI Taxonomy" id="1745969"/>
    <lineage>
        <taxon>Eukaryota</taxon>
        <taxon>Fungi</taxon>
        <taxon>Dikarya</taxon>
        <taxon>Basidiomycota</taxon>
        <taxon>Agaricomycotina</taxon>
        <taxon>Agaricomycetes</taxon>
        <taxon>Agaricomycetidae</taxon>
        <taxon>Agaricales</taxon>
        <taxon>Marasmiineae</taxon>
        <taxon>Mycenaceae</taxon>
        <taxon>Mycena</taxon>
    </lineage>
</organism>
<keyword evidence="3" id="KW-1185">Reference proteome</keyword>
<name>A0AAD6SAB3_9AGAR</name>
<accession>A0AAD6SAB3</accession>
<evidence type="ECO:0000313" key="3">
    <source>
        <dbReference type="Proteomes" id="UP001218188"/>
    </source>
</evidence>
<proteinExistence type="predicted"/>
<feature type="signal peptide" evidence="1">
    <location>
        <begin position="1"/>
        <end position="19"/>
    </location>
</feature>
<comment type="caution">
    <text evidence="2">The sequence shown here is derived from an EMBL/GenBank/DDBJ whole genome shotgun (WGS) entry which is preliminary data.</text>
</comment>
<dbReference type="EMBL" id="JARJCM010000186">
    <property type="protein sequence ID" value="KAJ7023597.1"/>
    <property type="molecule type" value="Genomic_DNA"/>
</dbReference>
<gene>
    <name evidence="2" type="ORF">C8F04DRAFT_1304845</name>
</gene>
<sequence>MSLGLRLWMSTVPACCVLTANSCKLHPPSATTSRGKKCRVRKSAGLDHFDAVRLQYRSEANTDHQFFAWHVCELALRHALKDGATDVREGLPRVGKGTADRSGRWIHERRITRAPLKIPGYEFNMASFWDWYRCLSIKVASYKRRGEHREMHEFGILLPPAWNGTGVWSSGRTEIS</sequence>
<feature type="chain" id="PRO_5041899323" evidence="1">
    <location>
        <begin position="20"/>
        <end position="176"/>
    </location>
</feature>
<protein>
    <submittedName>
        <fullName evidence="2">Uncharacterized protein</fullName>
    </submittedName>
</protein>
<keyword evidence="1" id="KW-0732">Signal</keyword>